<gene>
    <name evidence="1" type="ORF">ACFSUB_02065</name>
</gene>
<evidence type="ECO:0000313" key="2">
    <source>
        <dbReference type="Proteomes" id="UP001597520"/>
    </source>
</evidence>
<comment type="caution">
    <text evidence="1">The sequence shown here is derived from an EMBL/GenBank/DDBJ whole genome shotgun (WGS) entry which is preliminary data.</text>
</comment>
<evidence type="ECO:0000313" key="1">
    <source>
        <dbReference type="EMBL" id="MFD2704239.1"/>
    </source>
</evidence>
<reference evidence="2" key="1">
    <citation type="journal article" date="2019" name="Int. J. Syst. Evol. Microbiol.">
        <title>The Global Catalogue of Microorganisms (GCM) 10K type strain sequencing project: providing services to taxonomists for standard genome sequencing and annotation.</title>
        <authorList>
            <consortium name="The Broad Institute Genomics Platform"/>
            <consortium name="The Broad Institute Genome Sequencing Center for Infectious Disease"/>
            <person name="Wu L."/>
            <person name="Ma J."/>
        </authorList>
    </citation>
    <scope>NUCLEOTIDE SEQUENCE [LARGE SCALE GENOMIC DNA]</scope>
    <source>
        <strain evidence="2">KCTC 33792</strain>
    </source>
</reference>
<protein>
    <recommendedName>
        <fullName evidence="3">DUF1573 domain-containing protein</fullName>
    </recommendedName>
</protein>
<dbReference type="EMBL" id="JBHUML010000002">
    <property type="protein sequence ID" value="MFD2704239.1"/>
    <property type="molecule type" value="Genomic_DNA"/>
</dbReference>
<dbReference type="RefSeq" id="WP_380711527.1">
    <property type="nucleotide sequence ID" value="NZ_JBHUML010000002.1"/>
</dbReference>
<dbReference type="Proteomes" id="UP001597520">
    <property type="component" value="Unassembled WGS sequence"/>
</dbReference>
<sequence>MAQLSVQKLSLSGISPSFTAAASGGDTFKNYGKTILHVKNDGSSEVTVTVASNPCEYGENHDVEVSIPAGEERQIGNFDQNRFNDDGYLVSVSYSSVSSVTVAAIQY</sequence>
<organism evidence="1 2">
    <name type="scientific">Salibacterium lacus</name>
    <dbReference type="NCBI Taxonomy" id="1898109"/>
    <lineage>
        <taxon>Bacteria</taxon>
        <taxon>Bacillati</taxon>
        <taxon>Bacillota</taxon>
        <taxon>Bacilli</taxon>
        <taxon>Bacillales</taxon>
        <taxon>Bacillaceae</taxon>
    </lineage>
</organism>
<proteinExistence type="predicted"/>
<accession>A0ABW5SY71</accession>
<evidence type="ECO:0008006" key="3">
    <source>
        <dbReference type="Google" id="ProtNLM"/>
    </source>
</evidence>
<keyword evidence="2" id="KW-1185">Reference proteome</keyword>
<name>A0ABW5SY71_9BACI</name>